<evidence type="ECO:0000313" key="8">
    <source>
        <dbReference type="EMBL" id="RMY45181.1"/>
    </source>
</evidence>
<dbReference type="PANTHER" id="PTHR12223">
    <property type="entry name" value="VESICULAR MANNOSE-BINDING LECTIN"/>
    <property type="match status" value="1"/>
</dbReference>
<dbReference type="SUPFAM" id="SSF49899">
    <property type="entry name" value="Concanavalin A-like lectins/glucanases"/>
    <property type="match status" value="1"/>
</dbReference>
<dbReference type="GO" id="GO:0006888">
    <property type="term" value="P:endoplasmic reticulum to Golgi vesicle-mediated transport"/>
    <property type="evidence" value="ECO:0007669"/>
    <property type="project" value="TreeGrafter"/>
</dbReference>
<dbReference type="PANTHER" id="PTHR12223:SF28">
    <property type="entry name" value="LECTIN, MANNOSE BINDING 1 LIKE"/>
    <property type="match status" value="1"/>
</dbReference>
<sequence>MGGQQPAASSSSSAQMESSSSRLPPLGEAKNLEPPALQPPLSHRSDGLQVDRDDRAGLAAKFALNAQHAGAINHLHSFHFSDSAIDVVREVRNTVLIIVAGWAVISTTHRRAATMRSTPLAQPWSWLLLTATTTSAQLLDHLSFGHTSPFSPNGRALPNWHLSGENHQPQLLSDKVILTPPVPGNARGALWSDNNVPNNEWTAELDFRASGQDIGTGNLNIWFTKEKSQVGLNSVYTVEQFDGLAIVIDQYGGTGGKVRGFLNDGSQNFKAQAALESLAFGHCDYSYRNLGRTSKIRIVNQNGLGVYVDDRECFRTDRISLPTNYFFGISAATSDNPDSFEISRFAVSGGGATQQQQQQQQQPMGGDLNQPPLQKLDRFPGSPEALPDRSADEIRNQNEQFADLHNRLQGMTHQVANVFAEFDQLTKRLDDKHQQVMDSVRSLQPASGGPSSIEKDLLQELKRKIEGIEKVVQQVQRDVESRDYRQHMNDLQMAVDNVKGSITDHLPNTLGE</sequence>
<dbReference type="GO" id="GO:0030134">
    <property type="term" value="C:COPII-coated ER to Golgi transport vesicle"/>
    <property type="evidence" value="ECO:0007669"/>
    <property type="project" value="TreeGrafter"/>
</dbReference>
<dbReference type="GO" id="GO:0005537">
    <property type="term" value="F:D-mannose binding"/>
    <property type="evidence" value="ECO:0007669"/>
    <property type="project" value="TreeGrafter"/>
</dbReference>
<dbReference type="GO" id="GO:0005793">
    <property type="term" value="C:endoplasmic reticulum-Golgi intermediate compartment"/>
    <property type="evidence" value="ECO:0007669"/>
    <property type="project" value="TreeGrafter"/>
</dbReference>
<reference evidence="8 9" key="1">
    <citation type="journal article" date="2018" name="BMC Genomics">
        <title>Genomic evidence for intraspecific hybridization in a clonal and extremely halotolerant yeast.</title>
        <authorList>
            <person name="Gostincar C."/>
            <person name="Stajich J.E."/>
            <person name="Zupancic J."/>
            <person name="Zalar P."/>
            <person name="Gunde-Cimerman N."/>
        </authorList>
    </citation>
    <scope>NUCLEOTIDE SEQUENCE [LARGE SCALE GENOMIC DNA]</scope>
    <source>
        <strain evidence="8 9">EXF-2682</strain>
    </source>
</reference>
<evidence type="ECO:0000256" key="1">
    <source>
        <dbReference type="ARBA" id="ARBA00004479"/>
    </source>
</evidence>
<dbReference type="InterPro" id="IPR013320">
    <property type="entry name" value="ConA-like_dom_sf"/>
</dbReference>
<feature type="non-terminal residue" evidence="8">
    <location>
        <position position="512"/>
    </location>
</feature>
<keyword evidence="5" id="KW-0472">Membrane</keyword>
<feature type="region of interest" description="Disordered" evidence="6">
    <location>
        <begin position="348"/>
        <end position="389"/>
    </location>
</feature>
<evidence type="ECO:0000256" key="2">
    <source>
        <dbReference type="ARBA" id="ARBA00022692"/>
    </source>
</evidence>
<keyword evidence="3" id="KW-0732">Signal</keyword>
<dbReference type="InterPro" id="IPR051136">
    <property type="entry name" value="Intracellular_Lectin-GPT"/>
</dbReference>
<name>A0A3M7BZG4_HORWE</name>
<proteinExistence type="predicted"/>
<accession>A0A3M7BZG4</accession>
<protein>
    <recommendedName>
        <fullName evidence="7">L-type lectin-like domain-containing protein</fullName>
    </recommendedName>
</protein>
<evidence type="ECO:0000313" key="9">
    <source>
        <dbReference type="Proteomes" id="UP000269276"/>
    </source>
</evidence>
<dbReference type="GO" id="GO:0000139">
    <property type="term" value="C:Golgi membrane"/>
    <property type="evidence" value="ECO:0007669"/>
    <property type="project" value="TreeGrafter"/>
</dbReference>
<evidence type="ECO:0000256" key="3">
    <source>
        <dbReference type="ARBA" id="ARBA00022729"/>
    </source>
</evidence>
<dbReference type="InterPro" id="IPR035661">
    <property type="entry name" value="EMP46/EMP47_N"/>
</dbReference>
<feature type="domain" description="L-type lectin-like" evidence="7">
    <location>
        <begin position="138"/>
        <end position="350"/>
    </location>
</feature>
<dbReference type="Proteomes" id="UP000269276">
    <property type="component" value="Unassembled WGS sequence"/>
</dbReference>
<comment type="caution">
    <text evidence="8">The sequence shown here is derived from an EMBL/GenBank/DDBJ whole genome shotgun (WGS) entry which is preliminary data.</text>
</comment>
<dbReference type="InterPro" id="IPR005052">
    <property type="entry name" value="Lectin_leg"/>
</dbReference>
<dbReference type="OrthoDB" id="10265193at2759"/>
<dbReference type="AlphaFoldDB" id="A0A3M7BZG4"/>
<dbReference type="Pfam" id="PF03388">
    <property type="entry name" value="Lectin_leg-like"/>
    <property type="match status" value="1"/>
</dbReference>
<dbReference type="EMBL" id="QWIP01001558">
    <property type="protein sequence ID" value="RMY45181.1"/>
    <property type="molecule type" value="Genomic_DNA"/>
</dbReference>
<feature type="region of interest" description="Disordered" evidence="6">
    <location>
        <begin position="1"/>
        <end position="48"/>
    </location>
</feature>
<evidence type="ECO:0000259" key="7">
    <source>
        <dbReference type="PROSITE" id="PS51328"/>
    </source>
</evidence>
<gene>
    <name evidence="8" type="ORF">D0863_16092</name>
</gene>
<dbReference type="CDD" id="cd06903">
    <property type="entry name" value="lectin_EMP46_EMP47"/>
    <property type="match status" value="1"/>
</dbReference>
<evidence type="ECO:0000256" key="5">
    <source>
        <dbReference type="ARBA" id="ARBA00023136"/>
    </source>
</evidence>
<dbReference type="PROSITE" id="PS51328">
    <property type="entry name" value="L_LECTIN_LIKE"/>
    <property type="match status" value="1"/>
</dbReference>
<feature type="compositionally biased region" description="Low complexity" evidence="6">
    <location>
        <begin position="1"/>
        <end position="21"/>
    </location>
</feature>
<comment type="subcellular location">
    <subcellularLocation>
        <location evidence="1">Membrane</location>
        <topology evidence="1">Single-pass type I membrane protein</topology>
    </subcellularLocation>
</comment>
<keyword evidence="4" id="KW-1133">Transmembrane helix</keyword>
<dbReference type="GO" id="GO:0005789">
    <property type="term" value="C:endoplasmic reticulum membrane"/>
    <property type="evidence" value="ECO:0007669"/>
    <property type="project" value="TreeGrafter"/>
</dbReference>
<keyword evidence="2" id="KW-0812">Transmembrane</keyword>
<dbReference type="Gene3D" id="2.60.120.200">
    <property type="match status" value="1"/>
</dbReference>
<evidence type="ECO:0000256" key="6">
    <source>
        <dbReference type="SAM" id="MobiDB-lite"/>
    </source>
</evidence>
<evidence type="ECO:0000256" key="4">
    <source>
        <dbReference type="ARBA" id="ARBA00022989"/>
    </source>
</evidence>
<organism evidence="8 9">
    <name type="scientific">Hortaea werneckii</name>
    <name type="common">Black yeast</name>
    <name type="synonym">Cladosporium werneckii</name>
    <dbReference type="NCBI Taxonomy" id="91943"/>
    <lineage>
        <taxon>Eukaryota</taxon>
        <taxon>Fungi</taxon>
        <taxon>Dikarya</taxon>
        <taxon>Ascomycota</taxon>
        <taxon>Pezizomycotina</taxon>
        <taxon>Dothideomycetes</taxon>
        <taxon>Dothideomycetidae</taxon>
        <taxon>Mycosphaerellales</taxon>
        <taxon>Teratosphaeriaceae</taxon>
        <taxon>Hortaea</taxon>
    </lineage>
</organism>